<organism evidence="7 8">
    <name type="scientific">Bugula neritina</name>
    <name type="common">Brown bryozoan</name>
    <name type="synonym">Sertularia neritina</name>
    <dbReference type="NCBI Taxonomy" id="10212"/>
    <lineage>
        <taxon>Eukaryota</taxon>
        <taxon>Metazoa</taxon>
        <taxon>Spiralia</taxon>
        <taxon>Lophotrochozoa</taxon>
        <taxon>Bryozoa</taxon>
        <taxon>Gymnolaemata</taxon>
        <taxon>Cheilostomatida</taxon>
        <taxon>Flustrina</taxon>
        <taxon>Buguloidea</taxon>
        <taxon>Bugulidae</taxon>
        <taxon>Bugula</taxon>
    </lineage>
</organism>
<proteinExistence type="predicted"/>
<keyword evidence="3 5" id="KW-1133">Transmembrane helix</keyword>
<evidence type="ECO:0000259" key="6">
    <source>
        <dbReference type="PROSITE" id="PS50262"/>
    </source>
</evidence>
<keyword evidence="4 5" id="KW-0472">Membrane</keyword>
<evidence type="ECO:0000256" key="2">
    <source>
        <dbReference type="ARBA" id="ARBA00022692"/>
    </source>
</evidence>
<dbReference type="GO" id="GO:0004930">
    <property type="term" value="F:G protein-coupled receptor activity"/>
    <property type="evidence" value="ECO:0007669"/>
    <property type="project" value="InterPro"/>
</dbReference>
<dbReference type="Pfam" id="PF00001">
    <property type="entry name" value="7tm_1"/>
    <property type="match status" value="1"/>
</dbReference>
<dbReference type="GO" id="GO:0016020">
    <property type="term" value="C:membrane"/>
    <property type="evidence" value="ECO:0007669"/>
    <property type="project" value="UniProtKB-SubCell"/>
</dbReference>
<feature type="domain" description="G-protein coupled receptors family 1 profile" evidence="6">
    <location>
        <begin position="1"/>
        <end position="161"/>
    </location>
</feature>
<dbReference type="InterPro" id="IPR017452">
    <property type="entry name" value="GPCR_Rhodpsn_7TM"/>
</dbReference>
<evidence type="ECO:0000256" key="4">
    <source>
        <dbReference type="ARBA" id="ARBA00023136"/>
    </source>
</evidence>
<evidence type="ECO:0000256" key="5">
    <source>
        <dbReference type="SAM" id="Phobius"/>
    </source>
</evidence>
<dbReference type="EMBL" id="VXIV02000943">
    <property type="protein sequence ID" value="KAF6035069.1"/>
    <property type="molecule type" value="Genomic_DNA"/>
</dbReference>
<evidence type="ECO:0000313" key="8">
    <source>
        <dbReference type="Proteomes" id="UP000593567"/>
    </source>
</evidence>
<dbReference type="Proteomes" id="UP000593567">
    <property type="component" value="Unassembled WGS sequence"/>
</dbReference>
<name>A0A7J7K8V8_BUGNE</name>
<feature type="transmembrane region" description="Helical" evidence="5">
    <location>
        <begin position="47"/>
        <end position="70"/>
    </location>
</feature>
<protein>
    <recommendedName>
        <fullName evidence="6">G-protein coupled receptors family 1 profile domain-containing protein</fullName>
    </recommendedName>
</protein>
<dbReference type="AlphaFoldDB" id="A0A7J7K8V8"/>
<dbReference type="PANTHER" id="PTHR46641">
    <property type="entry name" value="FMRFAMIDE RECEPTOR-RELATED"/>
    <property type="match status" value="1"/>
</dbReference>
<evidence type="ECO:0000256" key="3">
    <source>
        <dbReference type="ARBA" id="ARBA00022989"/>
    </source>
</evidence>
<evidence type="ECO:0000256" key="1">
    <source>
        <dbReference type="ARBA" id="ARBA00004370"/>
    </source>
</evidence>
<dbReference type="InterPro" id="IPR052954">
    <property type="entry name" value="GPCR-Ligand_Int"/>
</dbReference>
<dbReference type="PROSITE" id="PS50262">
    <property type="entry name" value="G_PROTEIN_RECEP_F1_2"/>
    <property type="match status" value="1"/>
</dbReference>
<reference evidence="7" key="1">
    <citation type="submission" date="2020-06" db="EMBL/GenBank/DDBJ databases">
        <title>Draft genome of Bugula neritina, a colonial animal packing powerful symbionts and potential medicines.</title>
        <authorList>
            <person name="Rayko M."/>
        </authorList>
    </citation>
    <scope>NUCLEOTIDE SEQUENCE [LARGE SCALE GENOMIC DNA]</scope>
    <source>
        <strain evidence="7">Kwan_BN1</strain>
    </source>
</reference>
<sequence length="233" mass="27037">MHVFWTRGKNWEDPNDVNETDSSIINCGYTSHQSRYFWNVHQSWLSMLWYSIFPFLVMLILNIFIIKRLWKLKKSAKQKKLSNASFGSVSRQANSMTIMLLSITIYFMVIATPVFVFTMFQKSSLYAYGRVEADKLAKLELTDGIVTLLLYLNHSINFFLYCMTGRRFRLELKQMFCCMENIRKITVKKPSVQKGLAPNSKEMLSSEYLAVKSWDPSLQQNGNITTSVNISGL</sequence>
<keyword evidence="8" id="KW-1185">Reference proteome</keyword>
<dbReference type="Gene3D" id="1.20.1070.10">
    <property type="entry name" value="Rhodopsin 7-helix transmembrane proteins"/>
    <property type="match status" value="1"/>
</dbReference>
<comment type="subcellular location">
    <subcellularLocation>
        <location evidence="1">Membrane</location>
    </subcellularLocation>
</comment>
<evidence type="ECO:0000313" key="7">
    <source>
        <dbReference type="EMBL" id="KAF6035069.1"/>
    </source>
</evidence>
<dbReference type="OrthoDB" id="6286229at2759"/>
<feature type="transmembrane region" description="Helical" evidence="5">
    <location>
        <begin position="98"/>
        <end position="120"/>
    </location>
</feature>
<comment type="caution">
    <text evidence="7">The sequence shown here is derived from an EMBL/GenBank/DDBJ whole genome shotgun (WGS) entry which is preliminary data.</text>
</comment>
<dbReference type="InterPro" id="IPR000276">
    <property type="entry name" value="GPCR_Rhodpsn"/>
</dbReference>
<dbReference type="SUPFAM" id="SSF81321">
    <property type="entry name" value="Family A G protein-coupled receptor-like"/>
    <property type="match status" value="1"/>
</dbReference>
<accession>A0A7J7K8V8</accession>
<gene>
    <name evidence="7" type="ORF">EB796_006628</name>
</gene>
<feature type="transmembrane region" description="Helical" evidence="5">
    <location>
        <begin position="144"/>
        <end position="163"/>
    </location>
</feature>
<keyword evidence="2 5" id="KW-0812">Transmembrane</keyword>